<dbReference type="PANTHER" id="PTHR11977">
    <property type="entry name" value="VILLIN"/>
    <property type="match status" value="1"/>
</dbReference>
<dbReference type="SUPFAM" id="SSF55753">
    <property type="entry name" value="Actin depolymerizing proteins"/>
    <property type="match status" value="4"/>
</dbReference>
<dbReference type="AlphaFoldDB" id="A0A0B1TNQ7"/>
<proteinExistence type="predicted"/>
<keyword evidence="4" id="KW-1185">Reference proteome</keyword>
<dbReference type="CDD" id="cd11290">
    <property type="entry name" value="gelsolin_S1_like"/>
    <property type="match status" value="1"/>
</dbReference>
<dbReference type="PRINTS" id="PR00597">
    <property type="entry name" value="GELSOLIN"/>
</dbReference>
<dbReference type="CDD" id="cd11292">
    <property type="entry name" value="gelsolin_S3_like"/>
    <property type="match status" value="1"/>
</dbReference>
<evidence type="ECO:0000256" key="1">
    <source>
        <dbReference type="ARBA" id="ARBA00022737"/>
    </source>
</evidence>
<dbReference type="GO" id="GO:0015629">
    <property type="term" value="C:actin cytoskeleton"/>
    <property type="evidence" value="ECO:0007669"/>
    <property type="project" value="TreeGrafter"/>
</dbReference>
<dbReference type="GO" id="GO:0005546">
    <property type="term" value="F:phosphatidylinositol-4,5-bisphosphate binding"/>
    <property type="evidence" value="ECO:0007669"/>
    <property type="project" value="TreeGrafter"/>
</dbReference>
<feature type="domain" description="Gelsolin-like" evidence="2">
    <location>
        <begin position="3"/>
        <end position="81"/>
    </location>
</feature>
<dbReference type="PANTHER" id="PTHR11977:SF123">
    <property type="entry name" value="GELSOLIN"/>
    <property type="match status" value="1"/>
</dbReference>
<organism evidence="3 4">
    <name type="scientific">Oesophagostomum dentatum</name>
    <name type="common">Nodular worm</name>
    <dbReference type="NCBI Taxonomy" id="61180"/>
    <lineage>
        <taxon>Eukaryota</taxon>
        <taxon>Metazoa</taxon>
        <taxon>Ecdysozoa</taxon>
        <taxon>Nematoda</taxon>
        <taxon>Chromadorea</taxon>
        <taxon>Rhabditida</taxon>
        <taxon>Rhabditina</taxon>
        <taxon>Rhabditomorpha</taxon>
        <taxon>Strongyloidea</taxon>
        <taxon>Strongylidae</taxon>
        <taxon>Oesophagostomum</taxon>
    </lineage>
</organism>
<dbReference type="Proteomes" id="UP000053660">
    <property type="component" value="Unassembled WGS sequence"/>
</dbReference>
<dbReference type="GO" id="GO:0051014">
    <property type="term" value="P:actin filament severing"/>
    <property type="evidence" value="ECO:0007669"/>
    <property type="project" value="TreeGrafter"/>
</dbReference>
<dbReference type="Pfam" id="PF00626">
    <property type="entry name" value="Gelsolin"/>
    <property type="match status" value="3"/>
</dbReference>
<dbReference type="CDD" id="cd11289">
    <property type="entry name" value="gelsolin_S2_like"/>
    <property type="match status" value="1"/>
</dbReference>
<dbReference type="OrthoDB" id="6375767at2759"/>
<dbReference type="InterPro" id="IPR029006">
    <property type="entry name" value="ADF-H/Gelsolin-like_dom_sf"/>
</dbReference>
<dbReference type="InterPro" id="IPR007122">
    <property type="entry name" value="Villin/Gelsolin"/>
</dbReference>
<name>A0A0B1TNQ7_OESDE</name>
<evidence type="ECO:0000313" key="4">
    <source>
        <dbReference type="Proteomes" id="UP000053660"/>
    </source>
</evidence>
<dbReference type="InterPro" id="IPR007123">
    <property type="entry name" value="Gelsolin-like_dom"/>
</dbReference>
<dbReference type="Gene3D" id="3.40.20.10">
    <property type="entry name" value="Severin"/>
    <property type="match status" value="3"/>
</dbReference>
<feature type="domain" description="Gelsolin-like" evidence="2">
    <location>
        <begin position="243"/>
        <end position="313"/>
    </location>
</feature>
<keyword evidence="1" id="KW-0677">Repeat</keyword>
<dbReference type="GO" id="GO:0008154">
    <property type="term" value="P:actin polymerization or depolymerization"/>
    <property type="evidence" value="ECO:0007669"/>
    <property type="project" value="TreeGrafter"/>
</dbReference>
<dbReference type="SMART" id="SM00262">
    <property type="entry name" value="GEL"/>
    <property type="match status" value="3"/>
</dbReference>
<sequence>MKFDLERVPENEYGQFYSGDAYVCLKTKEDETFDIHYWLGKDATVDEMGTAAIKAVEMDQALAGVPVQHREVQNHESALFLSYFPSGIRYLKGGYDSGFHHVEDNLDNFQPRLYHCKGKRNIRCSEVECTKESLNLGDVFILDLGREIYVWMPPESGRLERIKGMDSARHIAHVERHWKSHVNVLDSDWDQEETFWSYFGGVDAVGEIASAKNDDEEYWMRTSVDVGLYRVSDASGRLEITRVDDVKRSELDTNDAFILDAGNCGIYIWIGRRCNMNERGKAIMWGEDYIKRRNLPKWTQVTSVMEGSEPPYFTQWFVDWDKVTGAANTKSFEPRLFQVSDKSGRLVVEEIANFDQEKYLQQSALPRQNATIETINQGEETSQFKHYFRNWDDELFESGRRSVANLRKLFFES</sequence>
<dbReference type="GO" id="GO:0051016">
    <property type="term" value="P:barbed-end actin filament capping"/>
    <property type="evidence" value="ECO:0007669"/>
    <property type="project" value="TreeGrafter"/>
</dbReference>
<dbReference type="EMBL" id="KN549409">
    <property type="protein sequence ID" value="KHJ97716.1"/>
    <property type="molecule type" value="Genomic_DNA"/>
</dbReference>
<reference evidence="3 4" key="1">
    <citation type="submission" date="2014-03" db="EMBL/GenBank/DDBJ databases">
        <title>Draft genome of the hookworm Oesophagostomum dentatum.</title>
        <authorList>
            <person name="Mitreva M."/>
        </authorList>
    </citation>
    <scope>NUCLEOTIDE SEQUENCE [LARGE SCALE GENOMIC DNA]</scope>
    <source>
        <strain evidence="3 4">OD-Hann</strain>
    </source>
</reference>
<accession>A0A0B1TNQ7</accession>
<dbReference type="GO" id="GO:0005737">
    <property type="term" value="C:cytoplasm"/>
    <property type="evidence" value="ECO:0007669"/>
    <property type="project" value="TreeGrafter"/>
</dbReference>
<dbReference type="GO" id="GO:0051015">
    <property type="term" value="F:actin filament binding"/>
    <property type="evidence" value="ECO:0007669"/>
    <property type="project" value="InterPro"/>
</dbReference>
<gene>
    <name evidence="3" type="ORF">OESDEN_02300</name>
</gene>
<protein>
    <submittedName>
        <fullName evidence="3">Gelsolin repeat protein</fullName>
    </submittedName>
</protein>
<evidence type="ECO:0000259" key="2">
    <source>
        <dbReference type="Pfam" id="PF00626"/>
    </source>
</evidence>
<feature type="domain" description="Gelsolin-like" evidence="2">
    <location>
        <begin position="123"/>
        <end position="172"/>
    </location>
</feature>
<evidence type="ECO:0000313" key="3">
    <source>
        <dbReference type="EMBL" id="KHJ97716.1"/>
    </source>
</evidence>